<comment type="subcellular location">
    <subcellularLocation>
        <location evidence="3">Cell membrane</location>
        <topology evidence="3">Lipid-anchor</topology>
    </subcellularLocation>
</comment>
<keyword evidence="2 3" id="KW-0961">Cell wall biogenesis/degradation</keyword>
<dbReference type="NCBIfam" id="TIGR00413">
    <property type="entry name" value="rlpA"/>
    <property type="match status" value="1"/>
</dbReference>
<keyword evidence="3" id="KW-0449">Lipoprotein</keyword>
<dbReference type="Proteomes" id="UP001163726">
    <property type="component" value="Chromosome"/>
</dbReference>
<keyword evidence="8" id="KW-1185">Reference proteome</keyword>
<dbReference type="InterPro" id="IPR036908">
    <property type="entry name" value="RlpA-like_sf"/>
</dbReference>
<reference evidence="7" key="1">
    <citation type="submission" date="2022-10" db="EMBL/GenBank/DDBJ databases">
        <title>Catenovulum adriacola sp. nov. isolated in the Harbour of Susak.</title>
        <authorList>
            <person name="Schoch T."/>
            <person name="Reich S.J."/>
            <person name="Stoeferle S."/>
            <person name="Flaiz M."/>
            <person name="Kazda M."/>
            <person name="Riedel C.U."/>
            <person name="Duerre P."/>
        </authorList>
    </citation>
    <scope>NUCLEOTIDE SEQUENCE</scope>
    <source>
        <strain evidence="7">TS8</strain>
    </source>
</reference>
<dbReference type="EMBL" id="CP109965">
    <property type="protein sequence ID" value="WAJ71585.1"/>
    <property type="molecule type" value="Genomic_DNA"/>
</dbReference>
<evidence type="ECO:0000256" key="4">
    <source>
        <dbReference type="RuleBase" id="RU003495"/>
    </source>
</evidence>
<keyword evidence="3" id="KW-0472">Membrane</keyword>
<dbReference type="PANTHER" id="PTHR34183">
    <property type="entry name" value="ENDOLYTIC PEPTIDOGLYCAN TRANSGLYCOSYLASE RLPA"/>
    <property type="match status" value="1"/>
</dbReference>
<dbReference type="CDD" id="cd22268">
    <property type="entry name" value="DPBB_RlpA-like"/>
    <property type="match status" value="1"/>
</dbReference>
<evidence type="ECO:0000256" key="3">
    <source>
        <dbReference type="HAMAP-Rule" id="MF_02071"/>
    </source>
</evidence>
<proteinExistence type="inferred from homology"/>
<evidence type="ECO:0000256" key="1">
    <source>
        <dbReference type="ARBA" id="ARBA00023239"/>
    </source>
</evidence>
<sequence length="128" mass="13810">MKLVKPVLIFVYFGMLAACSTVPMQSKSDAVGYTESGGASYYAAKYHGRQTASGETFNQNHLMAAHKILPFGSRVKVTNLANNQSVTVKINDRGPFVSGRVIDLSRAAFSKIANLNQGVVQVTIQVVD</sequence>
<protein>
    <recommendedName>
        <fullName evidence="3">Endolytic peptidoglycan transglycosylase RlpA</fullName>
        <ecNumber evidence="3">4.2.2.-</ecNumber>
    </recommendedName>
</protein>
<dbReference type="Gene3D" id="2.40.40.10">
    <property type="entry name" value="RlpA-like domain"/>
    <property type="match status" value="1"/>
</dbReference>
<dbReference type="EC" id="4.2.2.-" evidence="3"/>
<feature type="signal peptide" evidence="5">
    <location>
        <begin position="1"/>
        <end position="17"/>
    </location>
</feature>
<keyword evidence="3" id="KW-1003">Cell membrane</keyword>
<keyword evidence="1 3" id="KW-0456">Lyase</keyword>
<dbReference type="RefSeq" id="WP_268076165.1">
    <property type="nucleotide sequence ID" value="NZ_CP109965.1"/>
</dbReference>
<comment type="function">
    <text evidence="3">Lytic transglycosylase with a strong preference for naked glycan strands that lack stem peptides.</text>
</comment>
<evidence type="ECO:0000256" key="2">
    <source>
        <dbReference type="ARBA" id="ARBA00023316"/>
    </source>
</evidence>
<dbReference type="PANTHER" id="PTHR34183:SF1">
    <property type="entry name" value="ENDOLYTIC PEPTIDOGLYCAN TRANSGLYCOSYLASE RLPA"/>
    <property type="match status" value="1"/>
</dbReference>
<accession>A0ABY7APV8</accession>
<name>A0ABY7APV8_9ALTE</name>
<dbReference type="SUPFAM" id="SSF50685">
    <property type="entry name" value="Barwin-like endoglucanases"/>
    <property type="match status" value="1"/>
</dbReference>
<gene>
    <name evidence="3" type="primary">rlpA</name>
    <name evidence="7" type="ORF">OLW01_05930</name>
</gene>
<dbReference type="HAMAP" id="MF_02071">
    <property type="entry name" value="RlpA"/>
    <property type="match status" value="1"/>
</dbReference>
<dbReference type="InterPro" id="IPR012997">
    <property type="entry name" value="RplA"/>
</dbReference>
<dbReference type="InterPro" id="IPR009009">
    <property type="entry name" value="RlpA-like_DPBB"/>
</dbReference>
<evidence type="ECO:0000313" key="7">
    <source>
        <dbReference type="EMBL" id="WAJ71585.1"/>
    </source>
</evidence>
<evidence type="ECO:0000313" key="8">
    <source>
        <dbReference type="Proteomes" id="UP001163726"/>
    </source>
</evidence>
<evidence type="ECO:0000256" key="5">
    <source>
        <dbReference type="SAM" id="SignalP"/>
    </source>
</evidence>
<feature type="chain" id="PRO_5045701128" description="Endolytic peptidoglycan transglycosylase RlpA" evidence="5">
    <location>
        <begin position="18"/>
        <end position="128"/>
    </location>
</feature>
<evidence type="ECO:0000259" key="6">
    <source>
        <dbReference type="Pfam" id="PF03330"/>
    </source>
</evidence>
<dbReference type="PROSITE" id="PS51257">
    <property type="entry name" value="PROKAR_LIPOPROTEIN"/>
    <property type="match status" value="1"/>
</dbReference>
<keyword evidence="3" id="KW-0564">Palmitate</keyword>
<dbReference type="Pfam" id="PF03330">
    <property type="entry name" value="DPBB_1"/>
    <property type="match status" value="1"/>
</dbReference>
<organism evidence="7 8">
    <name type="scientific">Catenovulum adriaticum</name>
    <dbReference type="NCBI Taxonomy" id="2984846"/>
    <lineage>
        <taxon>Bacteria</taxon>
        <taxon>Pseudomonadati</taxon>
        <taxon>Pseudomonadota</taxon>
        <taxon>Gammaproteobacteria</taxon>
        <taxon>Alteromonadales</taxon>
        <taxon>Alteromonadaceae</taxon>
        <taxon>Catenovulum</taxon>
    </lineage>
</organism>
<comment type="similarity">
    <text evidence="3 4">Belongs to the RlpA family.</text>
</comment>
<dbReference type="InterPro" id="IPR034718">
    <property type="entry name" value="RlpA"/>
</dbReference>
<keyword evidence="5" id="KW-0732">Signal</keyword>
<feature type="domain" description="RlpA-like protein double-psi beta-barrel" evidence="6">
    <location>
        <begin position="35"/>
        <end position="124"/>
    </location>
</feature>